<comment type="caution">
    <text evidence="2">The sequence shown here is derived from an EMBL/GenBank/DDBJ whole genome shotgun (WGS) entry which is preliminary data.</text>
</comment>
<dbReference type="AlphaFoldDB" id="M5EYU3"/>
<keyword evidence="3" id="KW-1185">Reference proteome</keyword>
<protein>
    <submittedName>
        <fullName evidence="2">Uncharacterized protein</fullName>
    </submittedName>
</protein>
<dbReference type="EMBL" id="CAUM01000164">
    <property type="protein sequence ID" value="CCV09223.1"/>
    <property type="molecule type" value="Genomic_DNA"/>
</dbReference>
<accession>M5EYU3</accession>
<name>M5EYU3_9HYPH</name>
<feature type="region of interest" description="Disordered" evidence="1">
    <location>
        <begin position="58"/>
        <end position="116"/>
    </location>
</feature>
<organism evidence="2 3">
    <name type="scientific">Mesorhizobium metallidurans STM 2683</name>
    <dbReference type="NCBI Taxonomy" id="1297569"/>
    <lineage>
        <taxon>Bacteria</taxon>
        <taxon>Pseudomonadati</taxon>
        <taxon>Pseudomonadota</taxon>
        <taxon>Alphaproteobacteria</taxon>
        <taxon>Hyphomicrobiales</taxon>
        <taxon>Phyllobacteriaceae</taxon>
        <taxon>Mesorhizobium</taxon>
    </lineage>
</organism>
<evidence type="ECO:0000313" key="2">
    <source>
        <dbReference type="EMBL" id="CCV09223.1"/>
    </source>
</evidence>
<reference evidence="2 3" key="1">
    <citation type="submission" date="2013-02" db="EMBL/GenBank/DDBJ databases">
        <authorList>
            <person name="Genoscope - CEA"/>
        </authorList>
    </citation>
    <scope>NUCLEOTIDE SEQUENCE [LARGE SCALE GENOMIC DNA]</scope>
    <source>
        <strain evidence="2 3">STM 2683</strain>
    </source>
</reference>
<proteinExistence type="predicted"/>
<gene>
    <name evidence="2" type="ORF">MESS2_920002</name>
</gene>
<evidence type="ECO:0000313" key="3">
    <source>
        <dbReference type="Proteomes" id="UP000012062"/>
    </source>
</evidence>
<sequence length="116" mass="12841">MVVNGLLQRPVLVPTDLSYRLTWSVMILCILALREVKVGKGRRNIASVHDIANRGLPSGIVESSASCDQEAEAEDHPRFQKAERHGSGQHRTCYRHQGEHDSTTAKVIGDGPDQDR</sequence>
<dbReference type="Proteomes" id="UP000012062">
    <property type="component" value="Unassembled WGS sequence"/>
</dbReference>
<evidence type="ECO:0000256" key="1">
    <source>
        <dbReference type="SAM" id="MobiDB-lite"/>
    </source>
</evidence>
<feature type="compositionally biased region" description="Basic and acidic residues" evidence="1">
    <location>
        <begin position="74"/>
        <end position="86"/>
    </location>
</feature>